<organism evidence="7 8">
    <name type="scientific">Tritrichomonas musculus</name>
    <dbReference type="NCBI Taxonomy" id="1915356"/>
    <lineage>
        <taxon>Eukaryota</taxon>
        <taxon>Metamonada</taxon>
        <taxon>Parabasalia</taxon>
        <taxon>Tritrichomonadida</taxon>
        <taxon>Tritrichomonadidae</taxon>
        <taxon>Tritrichomonas</taxon>
    </lineage>
</organism>
<comment type="subcellular location">
    <subcellularLocation>
        <location evidence="1">Nucleus</location>
        <location evidence="1">Nucleolus</location>
    </subcellularLocation>
</comment>
<name>A0ABR2IF62_9EUKA</name>
<dbReference type="Proteomes" id="UP001470230">
    <property type="component" value="Unassembled WGS sequence"/>
</dbReference>
<evidence type="ECO:0000313" key="7">
    <source>
        <dbReference type="EMBL" id="KAK8861015.1"/>
    </source>
</evidence>
<keyword evidence="4" id="KW-0175">Coiled coil</keyword>
<evidence type="ECO:0000256" key="1">
    <source>
        <dbReference type="ARBA" id="ARBA00004604"/>
    </source>
</evidence>
<feature type="region of interest" description="Disordered" evidence="6">
    <location>
        <begin position="95"/>
        <end position="165"/>
    </location>
</feature>
<dbReference type="EMBL" id="JAPFFF010000018">
    <property type="protein sequence ID" value="KAK8861015.1"/>
    <property type="molecule type" value="Genomic_DNA"/>
</dbReference>
<feature type="compositionally biased region" description="Basic and acidic residues" evidence="6">
    <location>
        <begin position="95"/>
        <end position="132"/>
    </location>
</feature>
<evidence type="ECO:0000256" key="5">
    <source>
        <dbReference type="ARBA" id="ARBA00023242"/>
    </source>
</evidence>
<dbReference type="PANTHER" id="PTHR13028:SF0">
    <property type="entry name" value="RRNA-PROCESSING PROTEIN EBP2-RELATED"/>
    <property type="match status" value="1"/>
</dbReference>
<accession>A0ABR2IF62</accession>
<reference evidence="7 8" key="1">
    <citation type="submission" date="2024-04" db="EMBL/GenBank/DDBJ databases">
        <title>Tritrichomonas musculus Genome.</title>
        <authorList>
            <person name="Alves-Ferreira E."/>
            <person name="Grigg M."/>
            <person name="Lorenzi H."/>
            <person name="Galac M."/>
        </authorList>
    </citation>
    <scope>NUCLEOTIDE SEQUENCE [LARGE SCALE GENOMIC DNA]</scope>
    <source>
        <strain evidence="7 8">EAF2021</strain>
    </source>
</reference>
<proteinExistence type="inferred from homology"/>
<evidence type="ECO:0000313" key="8">
    <source>
        <dbReference type="Proteomes" id="UP001470230"/>
    </source>
</evidence>
<dbReference type="PANTHER" id="PTHR13028">
    <property type="entry name" value="RRNA PROCESSING PROTEIN EBNA1-BINDING PROTEIN-RELATED"/>
    <property type="match status" value="1"/>
</dbReference>
<comment type="similarity">
    <text evidence="2">Belongs to the EBP2 family.</text>
</comment>
<keyword evidence="5" id="KW-0539">Nucleus</keyword>
<evidence type="ECO:0000256" key="4">
    <source>
        <dbReference type="ARBA" id="ARBA00023054"/>
    </source>
</evidence>
<feature type="compositionally biased region" description="Basic residues" evidence="6">
    <location>
        <begin position="147"/>
        <end position="165"/>
    </location>
</feature>
<keyword evidence="8" id="KW-1185">Reference proteome</keyword>
<dbReference type="Pfam" id="PF05890">
    <property type="entry name" value="Ebp2"/>
    <property type="match status" value="1"/>
</dbReference>
<sequence>MKSKQPPTAEECEQILKQKLEEINDDTGDVKTNFIASFALDLPNSPNIEHVDNDKLRDEAFYDATLEGVKQAKDLLIQCNIPYIRPNDMFAEMMKSEDQMERIRQDITEKKQTKEQNVARHKEKKELKEKPKQNVQKRPGQLMKPHKDPKQKRDRQQRKGKQGRK</sequence>
<keyword evidence="3" id="KW-0690">Ribosome biogenesis</keyword>
<dbReference type="InterPro" id="IPR008610">
    <property type="entry name" value="Ebp2"/>
</dbReference>
<comment type="caution">
    <text evidence="7">The sequence shown here is derived from an EMBL/GenBank/DDBJ whole genome shotgun (WGS) entry which is preliminary data.</text>
</comment>
<protein>
    <submittedName>
        <fullName evidence="7">rRNA-processing protein EBP2</fullName>
    </submittedName>
</protein>
<evidence type="ECO:0000256" key="3">
    <source>
        <dbReference type="ARBA" id="ARBA00022517"/>
    </source>
</evidence>
<gene>
    <name evidence="7" type="ORF">M9Y10_012707</name>
</gene>
<evidence type="ECO:0000256" key="6">
    <source>
        <dbReference type="SAM" id="MobiDB-lite"/>
    </source>
</evidence>
<evidence type="ECO:0000256" key="2">
    <source>
        <dbReference type="ARBA" id="ARBA00007336"/>
    </source>
</evidence>